<dbReference type="GO" id="GO:0071555">
    <property type="term" value="P:cell wall organization"/>
    <property type="evidence" value="ECO:0007669"/>
    <property type="project" value="UniProtKB-KW"/>
</dbReference>
<dbReference type="EMBL" id="AUZY01012292">
    <property type="protein sequence ID" value="EQD30535.1"/>
    <property type="molecule type" value="Genomic_DNA"/>
</dbReference>
<dbReference type="SUPFAM" id="SSF52440">
    <property type="entry name" value="PreATP-grasp domain"/>
    <property type="match status" value="1"/>
</dbReference>
<reference evidence="11" key="1">
    <citation type="submission" date="2013-08" db="EMBL/GenBank/DDBJ databases">
        <authorList>
            <person name="Mendez C."/>
            <person name="Richter M."/>
            <person name="Ferrer M."/>
            <person name="Sanchez J."/>
        </authorList>
    </citation>
    <scope>NUCLEOTIDE SEQUENCE</scope>
</reference>
<evidence type="ECO:0000256" key="6">
    <source>
        <dbReference type="ARBA" id="ARBA00022840"/>
    </source>
</evidence>
<dbReference type="AlphaFoldDB" id="T0ZL44"/>
<evidence type="ECO:0000313" key="11">
    <source>
        <dbReference type="EMBL" id="EQD30535.1"/>
    </source>
</evidence>
<evidence type="ECO:0000259" key="10">
    <source>
        <dbReference type="PROSITE" id="PS50975"/>
    </source>
</evidence>
<dbReference type="SUPFAM" id="SSF56059">
    <property type="entry name" value="Glutathione synthetase ATP-binding domain-like"/>
    <property type="match status" value="1"/>
</dbReference>
<dbReference type="InterPro" id="IPR011127">
    <property type="entry name" value="Dala_Dala_lig_N"/>
</dbReference>
<evidence type="ECO:0000256" key="1">
    <source>
        <dbReference type="ARBA" id="ARBA00004496"/>
    </source>
</evidence>
<dbReference type="Gene3D" id="3.30.470.20">
    <property type="entry name" value="ATP-grasp fold, B domain"/>
    <property type="match status" value="1"/>
</dbReference>
<dbReference type="PIRSF" id="PIRSF039102">
    <property type="entry name" value="Ddl/VanB"/>
    <property type="match status" value="1"/>
</dbReference>
<reference evidence="11" key="2">
    <citation type="journal article" date="2014" name="ISME J.">
        <title>Microbial stratification in low pH oxic and suboxic macroscopic growths along an acid mine drainage.</title>
        <authorList>
            <person name="Mendez-Garcia C."/>
            <person name="Mesa V."/>
            <person name="Sprenger R.R."/>
            <person name="Richter M."/>
            <person name="Diez M.S."/>
            <person name="Solano J."/>
            <person name="Bargiela R."/>
            <person name="Golyshina O.V."/>
            <person name="Manteca A."/>
            <person name="Ramos J.L."/>
            <person name="Gallego J.R."/>
            <person name="Llorente I."/>
            <person name="Martins Dos Santos V.A."/>
            <person name="Jensen O.N."/>
            <person name="Pelaez A.I."/>
            <person name="Sanchez J."/>
            <person name="Ferrer M."/>
        </authorList>
    </citation>
    <scope>NUCLEOTIDE SEQUENCE</scope>
</reference>
<feature type="domain" description="ATP-grasp" evidence="10">
    <location>
        <begin position="110"/>
        <end position="302"/>
    </location>
</feature>
<dbReference type="Gene3D" id="3.40.50.20">
    <property type="match status" value="1"/>
</dbReference>
<dbReference type="HAMAP" id="MF_00047">
    <property type="entry name" value="Dala_Dala_lig"/>
    <property type="match status" value="1"/>
</dbReference>
<dbReference type="InterPro" id="IPR011095">
    <property type="entry name" value="Dala_Dala_lig_C"/>
</dbReference>
<dbReference type="GO" id="GO:0005829">
    <property type="term" value="C:cytosol"/>
    <property type="evidence" value="ECO:0007669"/>
    <property type="project" value="TreeGrafter"/>
</dbReference>
<dbReference type="Pfam" id="PF07478">
    <property type="entry name" value="Dala_Dala_lig_C"/>
    <property type="match status" value="1"/>
</dbReference>
<proteinExistence type="inferred from homology"/>
<evidence type="ECO:0000256" key="9">
    <source>
        <dbReference type="ARBA" id="ARBA00023316"/>
    </source>
</evidence>
<keyword evidence="4 11" id="KW-0436">Ligase</keyword>
<dbReference type="InterPro" id="IPR013815">
    <property type="entry name" value="ATP_grasp_subdomain_1"/>
</dbReference>
<dbReference type="Pfam" id="PF01820">
    <property type="entry name" value="Dala_Dala_lig_N"/>
    <property type="match status" value="1"/>
</dbReference>
<evidence type="ECO:0000256" key="5">
    <source>
        <dbReference type="ARBA" id="ARBA00022741"/>
    </source>
</evidence>
<evidence type="ECO:0000256" key="2">
    <source>
        <dbReference type="ARBA" id="ARBA00010871"/>
    </source>
</evidence>
<keyword evidence="6" id="KW-0067">ATP-binding</keyword>
<dbReference type="PROSITE" id="PS50975">
    <property type="entry name" value="ATP_GRASP"/>
    <property type="match status" value="1"/>
</dbReference>
<evidence type="ECO:0000256" key="3">
    <source>
        <dbReference type="ARBA" id="ARBA00022490"/>
    </source>
</evidence>
<evidence type="ECO:0000256" key="8">
    <source>
        <dbReference type="ARBA" id="ARBA00022984"/>
    </source>
</evidence>
<sequence>MMNRRDRDSKNHIALLAGGISSERAVSLESGRAVQEALTGVGYRVETLDPAEPGFIDRLRTGGFDAAFNVLHGGVGENGSIQGLLEILGIPYTGSGVLGSALSCDKNRSKTLWQALGLPTPAGWLLEPDVSLPPPFPLPWCVKPVDQGSSVGVSRVTSADRLQEAVDAARVYSGQVLIEPWIAGGEYTVGFVGEVILPSIRIETPREFYDYVAKYEDPATRYHCPSGLPAQDEAALGELALRAARALGVSGWGRVDFILTPRLEPHLIEVNVAPGMTGHSLVPMAARTVGWSFADLCRNILAQVRGGSGDG</sequence>
<evidence type="ECO:0000256" key="4">
    <source>
        <dbReference type="ARBA" id="ARBA00022598"/>
    </source>
</evidence>
<dbReference type="GO" id="GO:0005524">
    <property type="term" value="F:ATP binding"/>
    <property type="evidence" value="ECO:0007669"/>
    <property type="project" value="UniProtKB-KW"/>
</dbReference>
<evidence type="ECO:0000256" key="7">
    <source>
        <dbReference type="ARBA" id="ARBA00022960"/>
    </source>
</evidence>
<keyword evidence="7" id="KW-0133">Cell shape</keyword>
<comment type="caution">
    <text evidence="11">The sequence shown here is derived from an EMBL/GenBank/DDBJ whole genome shotgun (WGS) entry which is preliminary data.</text>
</comment>
<keyword evidence="3" id="KW-0963">Cytoplasm</keyword>
<keyword evidence="9" id="KW-0961">Cell wall biogenesis/degradation</keyword>
<dbReference type="GO" id="GO:0046872">
    <property type="term" value="F:metal ion binding"/>
    <property type="evidence" value="ECO:0007669"/>
    <property type="project" value="InterPro"/>
</dbReference>
<accession>T0ZL44</accession>
<dbReference type="PANTHER" id="PTHR23132:SF23">
    <property type="entry name" value="D-ALANINE--D-ALANINE LIGASE B"/>
    <property type="match status" value="1"/>
</dbReference>
<dbReference type="InterPro" id="IPR016185">
    <property type="entry name" value="PreATP-grasp_dom_sf"/>
</dbReference>
<dbReference type="InterPro" id="IPR000291">
    <property type="entry name" value="D-Ala_lig_Van_CS"/>
</dbReference>
<dbReference type="NCBIfam" id="TIGR01205">
    <property type="entry name" value="D_ala_D_alaTIGR"/>
    <property type="match status" value="1"/>
</dbReference>
<keyword evidence="8" id="KW-0573">Peptidoglycan synthesis</keyword>
<comment type="subcellular location">
    <subcellularLocation>
        <location evidence="1">Cytoplasm</location>
    </subcellularLocation>
</comment>
<dbReference type="GO" id="GO:0009252">
    <property type="term" value="P:peptidoglycan biosynthetic process"/>
    <property type="evidence" value="ECO:0007669"/>
    <property type="project" value="UniProtKB-KW"/>
</dbReference>
<dbReference type="PANTHER" id="PTHR23132">
    <property type="entry name" value="D-ALANINE--D-ALANINE LIGASE"/>
    <property type="match status" value="1"/>
</dbReference>
<dbReference type="GO" id="GO:0008716">
    <property type="term" value="F:D-alanine-D-alanine ligase activity"/>
    <property type="evidence" value="ECO:0007669"/>
    <property type="project" value="InterPro"/>
</dbReference>
<dbReference type="NCBIfam" id="NF002378">
    <property type="entry name" value="PRK01372.1"/>
    <property type="match status" value="1"/>
</dbReference>
<gene>
    <name evidence="11" type="ORF">B1B_18354</name>
</gene>
<dbReference type="PROSITE" id="PS00843">
    <property type="entry name" value="DALA_DALA_LIGASE_1"/>
    <property type="match status" value="1"/>
</dbReference>
<comment type="similarity">
    <text evidence="2">Belongs to the D-alanine--D-alanine ligase family.</text>
</comment>
<keyword evidence="5" id="KW-0547">Nucleotide-binding</keyword>
<protein>
    <submittedName>
        <fullName evidence="11">D-alanine/D-alanine ligase</fullName>
    </submittedName>
</protein>
<dbReference type="InterPro" id="IPR005905">
    <property type="entry name" value="D_ala_D_ala"/>
</dbReference>
<dbReference type="InterPro" id="IPR011761">
    <property type="entry name" value="ATP-grasp"/>
</dbReference>
<dbReference type="GO" id="GO:0008360">
    <property type="term" value="P:regulation of cell shape"/>
    <property type="evidence" value="ECO:0007669"/>
    <property type="project" value="UniProtKB-KW"/>
</dbReference>
<dbReference type="Gene3D" id="3.30.1490.20">
    <property type="entry name" value="ATP-grasp fold, A domain"/>
    <property type="match status" value="1"/>
</dbReference>
<organism evidence="11">
    <name type="scientific">mine drainage metagenome</name>
    <dbReference type="NCBI Taxonomy" id="410659"/>
    <lineage>
        <taxon>unclassified sequences</taxon>
        <taxon>metagenomes</taxon>
        <taxon>ecological metagenomes</taxon>
    </lineage>
</organism>
<name>T0ZL44_9ZZZZ</name>